<organism evidence="3 4">
    <name type="scientific">Labrys wisconsinensis</name>
    <dbReference type="NCBI Taxonomy" id="425677"/>
    <lineage>
        <taxon>Bacteria</taxon>
        <taxon>Pseudomonadati</taxon>
        <taxon>Pseudomonadota</taxon>
        <taxon>Alphaproteobacteria</taxon>
        <taxon>Hyphomicrobiales</taxon>
        <taxon>Xanthobacteraceae</taxon>
        <taxon>Labrys</taxon>
    </lineage>
</organism>
<evidence type="ECO:0000256" key="1">
    <source>
        <dbReference type="ARBA" id="ARBA00005953"/>
    </source>
</evidence>
<dbReference type="PANTHER" id="PTHR31793:SF27">
    <property type="entry name" value="NOVEL THIOESTERASE SUPERFAMILY DOMAIN AND SAPOSIN A-TYPE DOMAIN CONTAINING PROTEIN (0610012H03RIK)"/>
    <property type="match status" value="1"/>
</dbReference>
<evidence type="ECO:0000313" key="3">
    <source>
        <dbReference type="EMBL" id="MDQ0471769.1"/>
    </source>
</evidence>
<dbReference type="SUPFAM" id="SSF54637">
    <property type="entry name" value="Thioesterase/thiol ester dehydrase-isomerase"/>
    <property type="match status" value="1"/>
</dbReference>
<evidence type="ECO:0000256" key="2">
    <source>
        <dbReference type="ARBA" id="ARBA00022801"/>
    </source>
</evidence>
<name>A0ABU0JBX0_9HYPH</name>
<accession>A0ABU0JBX0</accession>
<evidence type="ECO:0000313" key="4">
    <source>
        <dbReference type="Proteomes" id="UP001242480"/>
    </source>
</evidence>
<comment type="similarity">
    <text evidence="1">Belongs to the 4-hydroxybenzoyl-CoA thioesterase family.</text>
</comment>
<keyword evidence="2 3" id="KW-0378">Hydrolase</keyword>
<dbReference type="EC" id="3.1.2.-" evidence="3"/>
<dbReference type="InterPro" id="IPR050563">
    <property type="entry name" value="4-hydroxybenzoyl-CoA_TE"/>
</dbReference>
<dbReference type="Pfam" id="PF13279">
    <property type="entry name" value="4HBT_2"/>
    <property type="match status" value="1"/>
</dbReference>
<gene>
    <name evidence="3" type="ORF">QO011_004796</name>
</gene>
<dbReference type="Proteomes" id="UP001242480">
    <property type="component" value="Unassembled WGS sequence"/>
</dbReference>
<comment type="caution">
    <text evidence="3">The sequence shown here is derived from an EMBL/GenBank/DDBJ whole genome shotgun (WGS) entry which is preliminary data.</text>
</comment>
<dbReference type="CDD" id="cd00586">
    <property type="entry name" value="4HBT"/>
    <property type="match status" value="1"/>
</dbReference>
<reference evidence="3 4" key="1">
    <citation type="submission" date="2023-07" db="EMBL/GenBank/DDBJ databases">
        <title>Genomic Encyclopedia of Type Strains, Phase IV (KMG-IV): sequencing the most valuable type-strain genomes for metagenomic binning, comparative biology and taxonomic classification.</title>
        <authorList>
            <person name="Goeker M."/>
        </authorList>
    </citation>
    <scope>NUCLEOTIDE SEQUENCE [LARGE SCALE GENOMIC DNA]</scope>
    <source>
        <strain evidence="3 4">DSM 19619</strain>
    </source>
</reference>
<dbReference type="InterPro" id="IPR029069">
    <property type="entry name" value="HotDog_dom_sf"/>
</dbReference>
<dbReference type="PANTHER" id="PTHR31793">
    <property type="entry name" value="4-HYDROXYBENZOYL-COA THIOESTERASE FAMILY MEMBER"/>
    <property type="match status" value="1"/>
</dbReference>
<dbReference type="EMBL" id="JAUSVX010000010">
    <property type="protein sequence ID" value="MDQ0471769.1"/>
    <property type="molecule type" value="Genomic_DNA"/>
</dbReference>
<dbReference type="RefSeq" id="WP_307277492.1">
    <property type="nucleotide sequence ID" value="NZ_JAUSVX010000010.1"/>
</dbReference>
<sequence length="140" mass="15518">MRESPPTIDGFPWRTQHELRFQDMDRLGHVNNGAFASLMESNRAALLFDPGLGFPAQAGFSLARFEIDYFRELRWPGRVEAASGVEQIGTTSIRLRHALFGAGACVAAARAVIVVIDLGTRRPMPIPEAGREGLQRWRIG</sequence>
<keyword evidence="4" id="KW-1185">Reference proteome</keyword>
<dbReference type="GO" id="GO:0016787">
    <property type="term" value="F:hydrolase activity"/>
    <property type="evidence" value="ECO:0007669"/>
    <property type="project" value="UniProtKB-KW"/>
</dbReference>
<dbReference type="Gene3D" id="3.10.129.10">
    <property type="entry name" value="Hotdog Thioesterase"/>
    <property type="match status" value="1"/>
</dbReference>
<protein>
    <submittedName>
        <fullName evidence="3">Acyl-CoA thioester hydrolase</fullName>
        <ecNumber evidence="3">3.1.2.-</ecNumber>
    </submittedName>
</protein>
<proteinExistence type="inferred from homology"/>